<evidence type="ECO:0000313" key="3">
    <source>
        <dbReference type="Proteomes" id="UP000254572"/>
    </source>
</evidence>
<dbReference type="RefSeq" id="WP_172542351.1">
    <property type="nucleotide sequence ID" value="NZ_JBHLZC010000001.1"/>
</dbReference>
<keyword evidence="3" id="KW-1185">Reference proteome</keyword>
<protein>
    <submittedName>
        <fullName evidence="2">DNA topoisomerase I</fullName>
    </submittedName>
</protein>
<dbReference type="Pfam" id="PF01396">
    <property type="entry name" value="Zn_ribbon_Top1"/>
    <property type="match status" value="1"/>
</dbReference>
<dbReference type="GO" id="GO:0003677">
    <property type="term" value="F:DNA binding"/>
    <property type="evidence" value="ECO:0007669"/>
    <property type="project" value="InterPro"/>
</dbReference>
<accession>A0A381EDG7</accession>
<dbReference type="GO" id="GO:0006265">
    <property type="term" value="P:DNA topological change"/>
    <property type="evidence" value="ECO:0007669"/>
    <property type="project" value="InterPro"/>
</dbReference>
<proteinExistence type="predicted"/>
<evidence type="ECO:0000313" key="2">
    <source>
        <dbReference type="EMBL" id="SUX25091.1"/>
    </source>
</evidence>
<dbReference type="GO" id="GO:0003916">
    <property type="term" value="F:DNA topoisomerase activity"/>
    <property type="evidence" value="ECO:0007669"/>
    <property type="project" value="InterPro"/>
</dbReference>
<dbReference type="InterPro" id="IPR013498">
    <property type="entry name" value="Topo_IA_Znf"/>
</dbReference>
<dbReference type="AlphaFoldDB" id="A0A381EDG7"/>
<dbReference type="SUPFAM" id="SSF57783">
    <property type="entry name" value="Zinc beta-ribbon"/>
    <property type="match status" value="1"/>
</dbReference>
<dbReference type="Pfam" id="PF08378">
    <property type="entry name" value="NERD"/>
    <property type="match status" value="1"/>
</dbReference>
<dbReference type="PROSITE" id="PS50965">
    <property type="entry name" value="NERD"/>
    <property type="match status" value="1"/>
</dbReference>
<gene>
    <name evidence="2" type="ORF">NCTC13294_02237</name>
</gene>
<evidence type="ECO:0000259" key="1">
    <source>
        <dbReference type="PROSITE" id="PS50965"/>
    </source>
</evidence>
<sequence length="260" mass="28926">MNTLTIIAIALILAISAAFGLLAGAGKTKPAHRRKNKGNIGESRISILNEIGLDENHIGLDNILIPLPDGGTTQIDHIVVSPYGLYIIETKNMGGWIYGNEYDKQWTQVLYKQKYTFQNPLRQNYKHCQVIASALNLDNSLVHSVIVFIGDSEIKTPLPSNVCNGGTAYLNYIKQPREARIPLPELPRLIAAIQKLRLENSAENCTRHIAYIEQIRNEPRCPRCGGKMEKRIAKNGPHAGKAFYGCSKYPRCHGTRPIEA</sequence>
<dbReference type="GO" id="GO:0005694">
    <property type="term" value="C:chromosome"/>
    <property type="evidence" value="ECO:0007669"/>
    <property type="project" value="InterPro"/>
</dbReference>
<reference evidence="2 3" key="1">
    <citation type="submission" date="2018-06" db="EMBL/GenBank/DDBJ databases">
        <authorList>
            <consortium name="Pathogen Informatics"/>
            <person name="Doyle S."/>
        </authorList>
    </citation>
    <scope>NUCLEOTIDE SEQUENCE [LARGE SCALE GENOMIC DNA]</scope>
    <source>
        <strain evidence="2 3">NCTC13294</strain>
    </source>
</reference>
<organism evidence="2 3">
    <name type="scientific">Cardiobacterium valvarum</name>
    <dbReference type="NCBI Taxonomy" id="194702"/>
    <lineage>
        <taxon>Bacteria</taxon>
        <taxon>Pseudomonadati</taxon>
        <taxon>Pseudomonadota</taxon>
        <taxon>Gammaproteobacteria</taxon>
        <taxon>Cardiobacteriales</taxon>
        <taxon>Cardiobacteriaceae</taxon>
        <taxon>Cardiobacterium</taxon>
    </lineage>
</organism>
<name>A0A381EDG7_9GAMM</name>
<dbReference type="Gene3D" id="3.30.65.10">
    <property type="entry name" value="Bacterial Topoisomerase I, domain 1"/>
    <property type="match status" value="1"/>
</dbReference>
<dbReference type="InterPro" id="IPR011528">
    <property type="entry name" value="NERD"/>
</dbReference>
<dbReference type="Proteomes" id="UP000254572">
    <property type="component" value="Unassembled WGS sequence"/>
</dbReference>
<feature type="domain" description="NERD" evidence="1">
    <location>
        <begin position="37"/>
        <end position="154"/>
    </location>
</feature>
<dbReference type="EMBL" id="UFUW01000001">
    <property type="protein sequence ID" value="SUX25091.1"/>
    <property type="molecule type" value="Genomic_DNA"/>
</dbReference>
<keyword evidence="2" id="KW-0413">Isomerase</keyword>